<dbReference type="EMBL" id="JACJPW010000105">
    <property type="protein sequence ID" value="MBD2185054.1"/>
    <property type="molecule type" value="Genomic_DNA"/>
</dbReference>
<keyword evidence="3" id="KW-1185">Reference proteome</keyword>
<proteinExistence type="predicted"/>
<keyword evidence="1" id="KW-0472">Membrane</keyword>
<name>A0A926VM95_9CYAN</name>
<protein>
    <submittedName>
        <fullName evidence="2">Uncharacterized protein</fullName>
    </submittedName>
</protein>
<dbReference type="Proteomes" id="UP000641646">
    <property type="component" value="Unassembled WGS sequence"/>
</dbReference>
<dbReference type="RefSeq" id="WP_190472664.1">
    <property type="nucleotide sequence ID" value="NZ_JACJPW010000105.1"/>
</dbReference>
<keyword evidence="1" id="KW-0812">Transmembrane</keyword>
<evidence type="ECO:0000313" key="2">
    <source>
        <dbReference type="EMBL" id="MBD2185054.1"/>
    </source>
</evidence>
<keyword evidence="1" id="KW-1133">Transmembrane helix</keyword>
<reference evidence="2" key="1">
    <citation type="journal article" date="2015" name="ISME J.">
        <title>Draft Genome Sequence of Streptomyces incarnatus NRRL8089, which Produces the Nucleoside Antibiotic Sinefungin.</title>
        <authorList>
            <person name="Oshima K."/>
            <person name="Hattori M."/>
            <person name="Shimizu H."/>
            <person name="Fukuda K."/>
            <person name="Nemoto M."/>
            <person name="Inagaki K."/>
            <person name="Tamura T."/>
        </authorList>
    </citation>
    <scope>NUCLEOTIDE SEQUENCE</scope>
    <source>
        <strain evidence="2">FACHB-1375</strain>
    </source>
</reference>
<gene>
    <name evidence="2" type="ORF">H6G03_28950</name>
</gene>
<organism evidence="2 3">
    <name type="scientific">Aerosakkonema funiforme FACHB-1375</name>
    <dbReference type="NCBI Taxonomy" id="2949571"/>
    <lineage>
        <taxon>Bacteria</taxon>
        <taxon>Bacillati</taxon>
        <taxon>Cyanobacteriota</taxon>
        <taxon>Cyanophyceae</taxon>
        <taxon>Oscillatoriophycideae</taxon>
        <taxon>Aerosakkonematales</taxon>
        <taxon>Aerosakkonemataceae</taxon>
        <taxon>Aerosakkonema</taxon>
    </lineage>
</organism>
<dbReference type="AlphaFoldDB" id="A0A926VM95"/>
<feature type="transmembrane region" description="Helical" evidence="1">
    <location>
        <begin position="6"/>
        <end position="24"/>
    </location>
</feature>
<accession>A0A926VM95</accession>
<sequence length="198" mass="21554">MNLKLLLYPAASIAVLFLILLLVLQRWQITITIDSLPSEENLLVEPSPDTASVTSATVSTHTNPKSVPTLIAPLTNKPTQAPSSVRGPVAAPPGVLRLSNQTEHPIRVAFLARQKASKSGKQSAYGEPAHWDFAPEEGAQKGLILSLPTGFVKLEEGDILIAFAQDGTRRYWGPYVVGATAMPIWDRKTLEWQLILQP</sequence>
<evidence type="ECO:0000256" key="1">
    <source>
        <dbReference type="SAM" id="Phobius"/>
    </source>
</evidence>
<evidence type="ECO:0000313" key="3">
    <source>
        <dbReference type="Proteomes" id="UP000641646"/>
    </source>
</evidence>
<comment type="caution">
    <text evidence="2">The sequence shown here is derived from an EMBL/GenBank/DDBJ whole genome shotgun (WGS) entry which is preliminary data.</text>
</comment>
<reference evidence="2" key="2">
    <citation type="submission" date="2020-08" db="EMBL/GenBank/DDBJ databases">
        <authorList>
            <person name="Chen M."/>
            <person name="Teng W."/>
            <person name="Zhao L."/>
            <person name="Hu C."/>
            <person name="Zhou Y."/>
            <person name="Han B."/>
            <person name="Song L."/>
            <person name="Shu W."/>
        </authorList>
    </citation>
    <scope>NUCLEOTIDE SEQUENCE</scope>
    <source>
        <strain evidence="2">FACHB-1375</strain>
    </source>
</reference>